<dbReference type="EC" id="3.1.1.5" evidence="2"/>
<dbReference type="EMBL" id="JACIGI010000006">
    <property type="protein sequence ID" value="MBB4285340.1"/>
    <property type="molecule type" value="Genomic_DNA"/>
</dbReference>
<dbReference type="RefSeq" id="WP_184432431.1">
    <property type="nucleotide sequence ID" value="NZ_JACIGI010000006.1"/>
</dbReference>
<sequence length="313" mass="34008">MDTLPSIDSTGGQTLWVTAPDGAELRAARWLARGPRRGVVLLFNGRTEFIEKHLALIDHIRAQGWTVWTLDWRGQGLSPRPLPDRHKGHIDRFETYLADADALLESRVGPDVGDDPLVLVGHSMGGHLALRLLARQPARFAGVVLSAPMVGIHHGCAPAWVADALTAAAIRRGRATDYVAGGERWTPERERFEGNVVTHDPDAFQAGLDQIAANPDLALGGATWGWVRAARASIATLERQDWSAVTQPVGIALASEERIVSNRAIRRLAERLPNARLVEIEGACHEIYREADPMRGQFLALLDAVLEAAAPAA</sequence>
<dbReference type="GO" id="GO:0004622">
    <property type="term" value="F:phosphatidylcholine lysophospholipase activity"/>
    <property type="evidence" value="ECO:0007669"/>
    <property type="project" value="UniProtKB-EC"/>
</dbReference>
<dbReference type="Pfam" id="PF12146">
    <property type="entry name" value="Hydrolase_4"/>
    <property type="match status" value="1"/>
</dbReference>
<organism evidence="2 3">
    <name type="scientific">Roseospira goensis</name>
    <dbReference type="NCBI Taxonomy" id="391922"/>
    <lineage>
        <taxon>Bacteria</taxon>
        <taxon>Pseudomonadati</taxon>
        <taxon>Pseudomonadota</taxon>
        <taxon>Alphaproteobacteria</taxon>
        <taxon>Rhodospirillales</taxon>
        <taxon>Rhodospirillaceae</taxon>
        <taxon>Roseospira</taxon>
    </lineage>
</organism>
<dbReference type="InterPro" id="IPR029058">
    <property type="entry name" value="AB_hydrolase_fold"/>
</dbReference>
<evidence type="ECO:0000259" key="1">
    <source>
        <dbReference type="Pfam" id="PF12146"/>
    </source>
</evidence>
<dbReference type="Gene3D" id="3.40.50.1820">
    <property type="entry name" value="alpha/beta hydrolase"/>
    <property type="match status" value="1"/>
</dbReference>
<proteinExistence type="predicted"/>
<dbReference type="SUPFAM" id="SSF53474">
    <property type="entry name" value="alpha/beta-Hydrolases"/>
    <property type="match status" value="1"/>
</dbReference>
<comment type="caution">
    <text evidence="2">The sequence shown here is derived from an EMBL/GenBank/DDBJ whole genome shotgun (WGS) entry which is preliminary data.</text>
</comment>
<gene>
    <name evidence="2" type="ORF">GGD88_001057</name>
</gene>
<dbReference type="InterPro" id="IPR022742">
    <property type="entry name" value="Hydrolase_4"/>
</dbReference>
<evidence type="ECO:0000313" key="2">
    <source>
        <dbReference type="EMBL" id="MBB4285340.1"/>
    </source>
</evidence>
<dbReference type="InterPro" id="IPR051044">
    <property type="entry name" value="MAG_DAG_Lipase"/>
</dbReference>
<feature type="domain" description="Serine aminopeptidase S33" evidence="1">
    <location>
        <begin position="35"/>
        <end position="292"/>
    </location>
</feature>
<reference evidence="2 3" key="1">
    <citation type="submission" date="2020-08" db="EMBL/GenBank/DDBJ databases">
        <title>Genome sequencing of Purple Non-Sulfur Bacteria from various extreme environments.</title>
        <authorList>
            <person name="Mayer M."/>
        </authorList>
    </citation>
    <scope>NUCLEOTIDE SEQUENCE [LARGE SCALE GENOMIC DNA]</scope>
    <source>
        <strain evidence="2 3">JA135</strain>
    </source>
</reference>
<keyword evidence="2" id="KW-0378">Hydrolase</keyword>
<accession>A0A7W6RZ13</accession>
<dbReference type="PANTHER" id="PTHR11614">
    <property type="entry name" value="PHOSPHOLIPASE-RELATED"/>
    <property type="match status" value="1"/>
</dbReference>
<dbReference type="Proteomes" id="UP000555728">
    <property type="component" value="Unassembled WGS sequence"/>
</dbReference>
<keyword evidence="3" id="KW-1185">Reference proteome</keyword>
<evidence type="ECO:0000313" key="3">
    <source>
        <dbReference type="Proteomes" id="UP000555728"/>
    </source>
</evidence>
<protein>
    <submittedName>
        <fullName evidence="2">Lysophospholipase</fullName>
        <ecNumber evidence="2">3.1.1.5</ecNumber>
    </submittedName>
</protein>
<name>A0A7W6RZ13_9PROT</name>
<dbReference type="AlphaFoldDB" id="A0A7W6RZ13"/>